<dbReference type="SUPFAM" id="SSF47616">
    <property type="entry name" value="GST C-terminal domain-like"/>
    <property type="match status" value="1"/>
</dbReference>
<evidence type="ECO:0000259" key="1">
    <source>
        <dbReference type="Pfam" id="PF13417"/>
    </source>
</evidence>
<comment type="caution">
    <text evidence="3">The sequence shown here is derived from an EMBL/GenBank/DDBJ whole genome shotgun (WGS) entry which is preliminary data.</text>
</comment>
<dbReference type="Pfam" id="PF25907">
    <property type="entry name" value="DUF7962"/>
    <property type="match status" value="1"/>
</dbReference>
<dbReference type="InterPro" id="IPR036249">
    <property type="entry name" value="Thioredoxin-like_sf"/>
</dbReference>
<sequence length="270" mass="29996">MANASSELPIVLYHYHYSPFAKRLVWYLNLRGIPYVQCLQPPILPRPDLARLGIKYRRIPILTIGRDVYLDTRLIIQKLEPIRSASQPRLSAASSFSCSSSSSSSSAAAQEHLALERLLEALVVDGGIFMRAAQLLPLNLPLLRDPKFQADRADFRADARRPSRGETLALQAEAANEIAAVLALLETTLLADGRDWILATPAPSLADIEAVWPFHWLVGLPGALDSQVVSAERLPRVFAWIDRFDRAVKAAERANGEVKTRKRLTCRIPS</sequence>
<evidence type="ECO:0000313" key="3">
    <source>
        <dbReference type="EMBL" id="KAK2069640.1"/>
    </source>
</evidence>
<reference evidence="3" key="1">
    <citation type="journal article" date="2023" name="Mol. Plant Microbe Interact.">
        <title>Elucidating the Obligate Nature and Biological Capacity of an Invasive Fungal Corn Pathogen.</title>
        <authorList>
            <person name="MacCready J.S."/>
            <person name="Roggenkamp E.M."/>
            <person name="Gdanetz K."/>
            <person name="Chilvers M.I."/>
        </authorList>
    </citation>
    <scope>NUCLEOTIDE SEQUENCE</scope>
    <source>
        <strain evidence="3">PM02</strain>
    </source>
</reference>
<proteinExistence type="predicted"/>
<dbReference type="Pfam" id="PF13417">
    <property type="entry name" value="GST_N_3"/>
    <property type="match status" value="1"/>
</dbReference>
<dbReference type="Gene3D" id="1.20.1050.10">
    <property type="match status" value="1"/>
</dbReference>
<protein>
    <recommendedName>
        <fullName evidence="5">Glutathione S-transferase</fullName>
    </recommendedName>
</protein>
<dbReference type="InterPro" id="IPR036282">
    <property type="entry name" value="Glutathione-S-Trfase_C_sf"/>
</dbReference>
<name>A0AAD9I2Y5_9PEZI</name>
<dbReference type="InterPro" id="IPR058268">
    <property type="entry name" value="DUF7962"/>
</dbReference>
<feature type="domain" description="DUF7962" evidence="2">
    <location>
        <begin position="131"/>
        <end position="252"/>
    </location>
</feature>
<dbReference type="Gene3D" id="3.40.30.110">
    <property type="match status" value="1"/>
</dbReference>
<gene>
    <name evidence="3" type="ORF">P8C59_004197</name>
</gene>
<organism evidence="3 4">
    <name type="scientific">Phyllachora maydis</name>
    <dbReference type="NCBI Taxonomy" id="1825666"/>
    <lineage>
        <taxon>Eukaryota</taxon>
        <taxon>Fungi</taxon>
        <taxon>Dikarya</taxon>
        <taxon>Ascomycota</taxon>
        <taxon>Pezizomycotina</taxon>
        <taxon>Sordariomycetes</taxon>
        <taxon>Sordariomycetidae</taxon>
        <taxon>Phyllachorales</taxon>
        <taxon>Phyllachoraceae</taxon>
        <taxon>Phyllachora</taxon>
    </lineage>
</organism>
<evidence type="ECO:0000313" key="4">
    <source>
        <dbReference type="Proteomes" id="UP001217918"/>
    </source>
</evidence>
<dbReference type="EMBL" id="JAQQPM010000003">
    <property type="protein sequence ID" value="KAK2069640.1"/>
    <property type="molecule type" value="Genomic_DNA"/>
</dbReference>
<feature type="domain" description="GST N-terminal" evidence="1">
    <location>
        <begin position="12"/>
        <end position="81"/>
    </location>
</feature>
<accession>A0AAD9I2Y5</accession>
<dbReference type="InterPro" id="IPR004045">
    <property type="entry name" value="Glutathione_S-Trfase_N"/>
</dbReference>
<dbReference type="SUPFAM" id="SSF52833">
    <property type="entry name" value="Thioredoxin-like"/>
    <property type="match status" value="1"/>
</dbReference>
<evidence type="ECO:0008006" key="5">
    <source>
        <dbReference type="Google" id="ProtNLM"/>
    </source>
</evidence>
<keyword evidence="4" id="KW-1185">Reference proteome</keyword>
<dbReference type="Proteomes" id="UP001217918">
    <property type="component" value="Unassembled WGS sequence"/>
</dbReference>
<dbReference type="AlphaFoldDB" id="A0AAD9I2Y5"/>
<evidence type="ECO:0000259" key="2">
    <source>
        <dbReference type="Pfam" id="PF25907"/>
    </source>
</evidence>
<dbReference type="CDD" id="cd00570">
    <property type="entry name" value="GST_N_family"/>
    <property type="match status" value="1"/>
</dbReference>